<reference evidence="5" key="1">
    <citation type="submission" date="2018-08" db="EMBL/GenBank/DDBJ databases">
        <authorList>
            <person name="Im W.T."/>
        </authorList>
    </citation>
    <scope>NUCLEOTIDE SEQUENCE [LARGE SCALE GENOMIC DNA]</scope>
    <source>
        <strain evidence="5">LA-28</strain>
    </source>
</reference>
<dbReference type="PANTHER" id="PTHR11579:SF18">
    <property type="entry name" value="PROTEIN-L-ISOASPARTATE O-METHYLTRANSFERASE"/>
    <property type="match status" value="1"/>
</dbReference>
<protein>
    <recommendedName>
        <fullName evidence="2">Protein-L-isoaspartate O-methyltransferase</fullName>
    </recommendedName>
    <alternativeName>
        <fullName evidence="3">Protein L-isoaspartyl methyltransferase</fullName>
    </alternativeName>
</protein>
<evidence type="ECO:0000256" key="1">
    <source>
        <dbReference type="ARBA" id="ARBA00005369"/>
    </source>
</evidence>
<dbReference type="AlphaFoldDB" id="A0A371XDQ1"/>
<name>A0A371XDQ1_9HYPH</name>
<evidence type="ECO:0000256" key="2">
    <source>
        <dbReference type="ARBA" id="ARBA00013346"/>
    </source>
</evidence>
<sequence length="223" mass="23981">MNIDYTGQRVKMVDCQVRTTDVTDLAIISAMLDIPREEFVPAKSKALAYIDEDIALTEHGAGPRRYLMESSPFAKLVQLAEIQPTDVVLDVGCATGYSSAVLSRLSSQVIAVESDSELARIATEKLAELGCDNVAVVEGALQEGCATEAPYDVIILEGSVSAVPQSLFDQLKEEGRLVVVEGFGNAGKARIYLKTGSKVTGRYAFNAAIKPLPGFEIARGFEF</sequence>
<keyword evidence="4" id="KW-0489">Methyltransferase</keyword>
<evidence type="ECO:0000313" key="5">
    <source>
        <dbReference type="Proteomes" id="UP000262379"/>
    </source>
</evidence>
<dbReference type="PANTHER" id="PTHR11579">
    <property type="entry name" value="PROTEIN-L-ISOASPARTATE O-METHYLTRANSFERASE"/>
    <property type="match status" value="1"/>
</dbReference>
<comment type="similarity">
    <text evidence="1">Belongs to the methyltransferase superfamily. L-isoaspartyl/D-aspartyl protein methyltransferase family.</text>
</comment>
<dbReference type="GO" id="GO:0004719">
    <property type="term" value="F:protein-L-isoaspartate (D-aspartate) O-methyltransferase activity"/>
    <property type="evidence" value="ECO:0007669"/>
    <property type="project" value="InterPro"/>
</dbReference>
<proteinExistence type="inferred from homology"/>
<dbReference type="EMBL" id="QURN01000008">
    <property type="protein sequence ID" value="RFC67369.1"/>
    <property type="molecule type" value="Genomic_DNA"/>
</dbReference>
<dbReference type="InterPro" id="IPR000682">
    <property type="entry name" value="PCMT"/>
</dbReference>
<dbReference type="Pfam" id="PF01135">
    <property type="entry name" value="PCMT"/>
    <property type="match status" value="1"/>
</dbReference>
<dbReference type="CDD" id="cd02440">
    <property type="entry name" value="AdoMet_MTases"/>
    <property type="match status" value="1"/>
</dbReference>
<dbReference type="Gene3D" id="3.40.50.150">
    <property type="entry name" value="Vaccinia Virus protein VP39"/>
    <property type="match status" value="1"/>
</dbReference>
<keyword evidence="5" id="KW-1185">Reference proteome</keyword>
<keyword evidence="4" id="KW-0808">Transferase</keyword>
<gene>
    <name evidence="4" type="ORF">DY251_12575</name>
</gene>
<dbReference type="InterPro" id="IPR029063">
    <property type="entry name" value="SAM-dependent_MTases_sf"/>
</dbReference>
<dbReference type="SUPFAM" id="SSF53335">
    <property type="entry name" value="S-adenosyl-L-methionine-dependent methyltransferases"/>
    <property type="match status" value="1"/>
</dbReference>
<accession>A0A371XDQ1</accession>
<dbReference type="RefSeq" id="WP_116624241.1">
    <property type="nucleotide sequence ID" value="NZ_QURN01000008.1"/>
</dbReference>
<dbReference type="GO" id="GO:0032259">
    <property type="term" value="P:methylation"/>
    <property type="evidence" value="ECO:0007669"/>
    <property type="project" value="UniProtKB-KW"/>
</dbReference>
<dbReference type="Proteomes" id="UP000262379">
    <property type="component" value="Unassembled WGS sequence"/>
</dbReference>
<organism evidence="4 5">
    <name type="scientific">Mesorhizobium denitrificans</name>
    <dbReference type="NCBI Taxonomy" id="2294114"/>
    <lineage>
        <taxon>Bacteria</taxon>
        <taxon>Pseudomonadati</taxon>
        <taxon>Pseudomonadota</taxon>
        <taxon>Alphaproteobacteria</taxon>
        <taxon>Hyphomicrobiales</taxon>
        <taxon>Phyllobacteriaceae</taxon>
        <taxon>Mesorhizobium</taxon>
    </lineage>
</organism>
<comment type="caution">
    <text evidence="4">The sequence shown here is derived from an EMBL/GenBank/DDBJ whole genome shotgun (WGS) entry which is preliminary data.</text>
</comment>
<dbReference type="GO" id="GO:0005737">
    <property type="term" value="C:cytoplasm"/>
    <property type="evidence" value="ECO:0007669"/>
    <property type="project" value="TreeGrafter"/>
</dbReference>
<evidence type="ECO:0000256" key="3">
    <source>
        <dbReference type="ARBA" id="ARBA00030757"/>
    </source>
</evidence>
<evidence type="ECO:0000313" key="4">
    <source>
        <dbReference type="EMBL" id="RFC67369.1"/>
    </source>
</evidence>